<dbReference type="Proteomes" id="UP000199611">
    <property type="component" value="Unassembled WGS sequence"/>
</dbReference>
<dbReference type="STRING" id="39841.SAMN05660836_01767"/>
<dbReference type="EMBL" id="FOUU01000005">
    <property type="protein sequence ID" value="SFM86374.1"/>
    <property type="molecule type" value="Genomic_DNA"/>
</dbReference>
<dbReference type="RefSeq" id="WP_093395098.1">
    <property type="nucleotide sequence ID" value="NZ_FOUU01000005.1"/>
</dbReference>
<name>A0A1I4UBN2_9BACT</name>
<dbReference type="AlphaFoldDB" id="A0A1I4UBN2"/>
<keyword evidence="2" id="KW-1185">Reference proteome</keyword>
<gene>
    <name evidence="1" type="ORF">SAMN05660836_01767</name>
</gene>
<evidence type="ECO:0000313" key="1">
    <source>
        <dbReference type="EMBL" id="SFM86374.1"/>
    </source>
</evidence>
<protein>
    <submittedName>
        <fullName evidence="1">Uncharacterized protein</fullName>
    </submittedName>
</protein>
<organism evidence="1 2">
    <name type="scientific">Thermodesulforhabdus norvegica</name>
    <dbReference type="NCBI Taxonomy" id="39841"/>
    <lineage>
        <taxon>Bacteria</taxon>
        <taxon>Pseudomonadati</taxon>
        <taxon>Thermodesulfobacteriota</taxon>
        <taxon>Syntrophobacteria</taxon>
        <taxon>Syntrophobacterales</taxon>
        <taxon>Thermodesulforhabdaceae</taxon>
        <taxon>Thermodesulforhabdus</taxon>
    </lineage>
</organism>
<proteinExistence type="predicted"/>
<evidence type="ECO:0000313" key="2">
    <source>
        <dbReference type="Proteomes" id="UP000199611"/>
    </source>
</evidence>
<accession>A0A1I4UBN2</accession>
<sequence length="77" mass="9257">MGEDFDLDFDKIGEEDYQLADEMALRKFRKNVGNPSRRRQELEMLLKEELGKPEEIRDAQKIAWLEEELKTFEHRDS</sequence>
<reference evidence="1 2" key="1">
    <citation type="submission" date="2016-10" db="EMBL/GenBank/DDBJ databases">
        <authorList>
            <person name="de Groot N.N."/>
        </authorList>
    </citation>
    <scope>NUCLEOTIDE SEQUENCE [LARGE SCALE GENOMIC DNA]</scope>
    <source>
        <strain evidence="1 2">DSM 9990</strain>
    </source>
</reference>